<dbReference type="PANTHER" id="PTHR45765:SF1">
    <property type="entry name" value="METHIONINE--TRNA LIGASE, CYTOPLASMIC"/>
    <property type="match status" value="1"/>
</dbReference>
<dbReference type="InterPro" id="IPR009080">
    <property type="entry name" value="tRNAsynth_Ia_anticodon-bd"/>
</dbReference>
<organism evidence="5">
    <name type="scientific">mine drainage metagenome</name>
    <dbReference type="NCBI Taxonomy" id="410659"/>
    <lineage>
        <taxon>unclassified sequences</taxon>
        <taxon>metagenomes</taxon>
        <taxon>ecological metagenomes</taxon>
    </lineage>
</organism>
<dbReference type="GO" id="GO:0005524">
    <property type="term" value="F:ATP binding"/>
    <property type="evidence" value="ECO:0007669"/>
    <property type="project" value="InterPro"/>
</dbReference>
<evidence type="ECO:0000256" key="2">
    <source>
        <dbReference type="ARBA" id="ARBA00022884"/>
    </source>
</evidence>
<comment type="catalytic activity">
    <reaction evidence="3">
        <text>tRNA(Met) + L-methionine + ATP = L-methionyl-tRNA(Met) + AMP + diphosphate</text>
        <dbReference type="Rhea" id="RHEA:13481"/>
        <dbReference type="Rhea" id="RHEA-COMP:9667"/>
        <dbReference type="Rhea" id="RHEA-COMP:9698"/>
        <dbReference type="ChEBI" id="CHEBI:30616"/>
        <dbReference type="ChEBI" id="CHEBI:33019"/>
        <dbReference type="ChEBI" id="CHEBI:57844"/>
        <dbReference type="ChEBI" id="CHEBI:78442"/>
        <dbReference type="ChEBI" id="CHEBI:78530"/>
        <dbReference type="ChEBI" id="CHEBI:456215"/>
        <dbReference type="EC" id="6.1.1.10"/>
    </reaction>
</comment>
<name>T1AKQ6_9ZZZZ</name>
<keyword evidence="5" id="KW-0030">Aminoacyl-tRNA synthetase</keyword>
<reference evidence="5" key="2">
    <citation type="journal article" date="2014" name="ISME J.">
        <title>Microbial stratification in low pH oxic and suboxic macroscopic growths along an acid mine drainage.</title>
        <authorList>
            <person name="Mendez-Garcia C."/>
            <person name="Mesa V."/>
            <person name="Sprenger R.R."/>
            <person name="Richter M."/>
            <person name="Diez M.S."/>
            <person name="Solano J."/>
            <person name="Bargiela R."/>
            <person name="Golyshina O.V."/>
            <person name="Manteca A."/>
            <person name="Ramos J.L."/>
            <person name="Gallego J.R."/>
            <person name="Llorente I."/>
            <person name="Martins Dos Santos V.A."/>
            <person name="Jensen O.N."/>
            <person name="Pelaez A.I."/>
            <person name="Sanchez J."/>
            <person name="Ferrer M."/>
        </authorList>
    </citation>
    <scope>NUCLEOTIDE SEQUENCE</scope>
</reference>
<evidence type="ECO:0000259" key="4">
    <source>
        <dbReference type="PROSITE" id="PS50886"/>
    </source>
</evidence>
<dbReference type="PANTHER" id="PTHR45765">
    <property type="entry name" value="METHIONINE--TRNA LIGASE"/>
    <property type="match status" value="1"/>
</dbReference>
<dbReference type="GO" id="GO:0017101">
    <property type="term" value="C:aminoacyl-tRNA synthetase multienzyme complex"/>
    <property type="evidence" value="ECO:0007669"/>
    <property type="project" value="TreeGrafter"/>
</dbReference>
<protein>
    <submittedName>
        <fullName evidence="5">Methionyl-tRNA synthetase</fullName>
    </submittedName>
</protein>
<dbReference type="Gene3D" id="1.10.730.10">
    <property type="entry name" value="Isoleucyl-tRNA Synthetase, Domain 1"/>
    <property type="match status" value="1"/>
</dbReference>
<dbReference type="AlphaFoldDB" id="T1AKQ6"/>
<dbReference type="SUPFAM" id="SSF50249">
    <property type="entry name" value="Nucleic acid-binding proteins"/>
    <property type="match status" value="1"/>
</dbReference>
<comment type="caution">
    <text evidence="5">The sequence shown here is derived from an EMBL/GenBank/DDBJ whole genome shotgun (WGS) entry which is preliminary data.</text>
</comment>
<dbReference type="PROSITE" id="PS50886">
    <property type="entry name" value="TRBD"/>
    <property type="match status" value="1"/>
</dbReference>
<dbReference type="InterPro" id="IPR023458">
    <property type="entry name" value="Met-tRNA_ligase_1"/>
</dbReference>
<proteinExistence type="predicted"/>
<reference evidence="5" key="1">
    <citation type="submission" date="2013-08" db="EMBL/GenBank/DDBJ databases">
        <authorList>
            <person name="Mendez C."/>
            <person name="Richter M."/>
            <person name="Ferrer M."/>
            <person name="Sanchez J."/>
        </authorList>
    </citation>
    <scope>NUCLEOTIDE SEQUENCE</scope>
</reference>
<keyword evidence="1" id="KW-0820">tRNA-binding</keyword>
<sequence>EDARVIKMSESNFEEYLKLMENLEFRKALSLWLELVSYSNSYFNRSQPWKLIATDRSACSRKLHISLRLLDYCTLMLHPFVPSGTSRIWESYHEGAIMGTFDELIAGNEKFTIKSSEIPFKKLEVQEEPKNGLNLKVGKILEAGYHPGADSLLLLKVSLGERNIKLVAGLRKYYDPDALVGRKIIVVGKSTNGTKIRGEESRGCFLLR</sequence>
<gene>
    <name evidence="5" type="ORF">B2A_10724</name>
</gene>
<dbReference type="InterPro" id="IPR012340">
    <property type="entry name" value="NA-bd_OB-fold"/>
</dbReference>
<dbReference type="EMBL" id="AUZZ01007721">
    <property type="protein sequence ID" value="EQD41349.1"/>
    <property type="molecule type" value="Genomic_DNA"/>
</dbReference>
<keyword evidence="2" id="KW-0694">RNA-binding</keyword>
<evidence type="ECO:0000313" key="5">
    <source>
        <dbReference type="EMBL" id="EQD41349.1"/>
    </source>
</evidence>
<dbReference type="GO" id="GO:0006431">
    <property type="term" value="P:methionyl-tRNA aminoacylation"/>
    <property type="evidence" value="ECO:0007669"/>
    <property type="project" value="TreeGrafter"/>
</dbReference>
<accession>T1AKQ6</accession>
<dbReference type="SUPFAM" id="SSF47323">
    <property type="entry name" value="Anticodon-binding domain of a subclass of class I aminoacyl-tRNA synthetases"/>
    <property type="match status" value="1"/>
</dbReference>
<dbReference type="InterPro" id="IPR002547">
    <property type="entry name" value="tRNA-bd_dom"/>
</dbReference>
<dbReference type="Pfam" id="PF19303">
    <property type="entry name" value="Anticodon_3"/>
    <property type="match status" value="1"/>
</dbReference>
<keyword evidence="5" id="KW-0436">Ligase</keyword>
<evidence type="ECO:0000256" key="1">
    <source>
        <dbReference type="ARBA" id="ARBA00022555"/>
    </source>
</evidence>
<dbReference type="InterPro" id="IPR041872">
    <property type="entry name" value="Anticodon_Met"/>
</dbReference>
<dbReference type="GO" id="GO:0004825">
    <property type="term" value="F:methionine-tRNA ligase activity"/>
    <property type="evidence" value="ECO:0007669"/>
    <property type="project" value="UniProtKB-EC"/>
</dbReference>
<evidence type="ECO:0000256" key="3">
    <source>
        <dbReference type="ARBA" id="ARBA00047364"/>
    </source>
</evidence>
<dbReference type="Gene3D" id="2.40.50.140">
    <property type="entry name" value="Nucleic acid-binding proteins"/>
    <property type="match status" value="1"/>
</dbReference>
<dbReference type="Pfam" id="PF01588">
    <property type="entry name" value="tRNA_bind"/>
    <property type="match status" value="1"/>
</dbReference>
<feature type="non-terminal residue" evidence="5">
    <location>
        <position position="208"/>
    </location>
</feature>
<dbReference type="GO" id="GO:0000049">
    <property type="term" value="F:tRNA binding"/>
    <property type="evidence" value="ECO:0007669"/>
    <property type="project" value="UniProtKB-KW"/>
</dbReference>
<feature type="domain" description="TRNA-binding" evidence="4">
    <location>
        <begin position="129"/>
        <end position="208"/>
    </location>
</feature>
<feature type="non-terminal residue" evidence="5">
    <location>
        <position position="1"/>
    </location>
</feature>
<dbReference type="GO" id="GO:0005829">
    <property type="term" value="C:cytosol"/>
    <property type="evidence" value="ECO:0007669"/>
    <property type="project" value="TreeGrafter"/>
</dbReference>
<dbReference type="CDD" id="cd02153">
    <property type="entry name" value="tRNA_bindingDomain"/>
    <property type="match status" value="1"/>
</dbReference>